<keyword evidence="1" id="KW-1133">Transmembrane helix</keyword>
<feature type="non-terminal residue" evidence="2">
    <location>
        <position position="1"/>
    </location>
</feature>
<name>A0AAV5T1N9_9BILA</name>
<dbReference type="Proteomes" id="UP001432027">
    <property type="component" value="Unassembled WGS sequence"/>
</dbReference>
<evidence type="ECO:0000313" key="2">
    <source>
        <dbReference type="EMBL" id="GMS86250.1"/>
    </source>
</evidence>
<proteinExistence type="predicted"/>
<keyword evidence="1" id="KW-0812">Transmembrane</keyword>
<organism evidence="2 3">
    <name type="scientific">Pristionchus entomophagus</name>
    <dbReference type="NCBI Taxonomy" id="358040"/>
    <lineage>
        <taxon>Eukaryota</taxon>
        <taxon>Metazoa</taxon>
        <taxon>Ecdysozoa</taxon>
        <taxon>Nematoda</taxon>
        <taxon>Chromadorea</taxon>
        <taxon>Rhabditida</taxon>
        <taxon>Rhabditina</taxon>
        <taxon>Diplogasteromorpha</taxon>
        <taxon>Diplogasteroidea</taxon>
        <taxon>Neodiplogasteridae</taxon>
        <taxon>Pristionchus</taxon>
    </lineage>
</organism>
<accession>A0AAV5T1N9</accession>
<reference evidence="2" key="1">
    <citation type="submission" date="2023-10" db="EMBL/GenBank/DDBJ databases">
        <title>Genome assembly of Pristionchus species.</title>
        <authorList>
            <person name="Yoshida K."/>
            <person name="Sommer R.J."/>
        </authorList>
    </citation>
    <scope>NUCLEOTIDE SEQUENCE</scope>
    <source>
        <strain evidence="2">RS0144</strain>
    </source>
</reference>
<feature type="transmembrane region" description="Helical" evidence="1">
    <location>
        <begin position="55"/>
        <end position="75"/>
    </location>
</feature>
<keyword evidence="3" id="KW-1185">Reference proteome</keyword>
<evidence type="ECO:0000313" key="3">
    <source>
        <dbReference type="Proteomes" id="UP001432027"/>
    </source>
</evidence>
<dbReference type="AlphaFoldDB" id="A0AAV5T1N9"/>
<evidence type="ECO:0008006" key="4">
    <source>
        <dbReference type="Google" id="ProtNLM"/>
    </source>
</evidence>
<comment type="caution">
    <text evidence="2">The sequence shown here is derived from an EMBL/GenBank/DDBJ whole genome shotgun (WGS) entry which is preliminary data.</text>
</comment>
<keyword evidence="1" id="KW-0472">Membrane</keyword>
<feature type="transmembrane region" description="Helical" evidence="1">
    <location>
        <begin position="21"/>
        <end position="43"/>
    </location>
</feature>
<protein>
    <recommendedName>
        <fullName evidence="4">G protein-coupled receptor</fullName>
    </recommendedName>
</protein>
<sequence>RFLTMIYQWRIFTHRICCMQAMSATFLMAILTIMVDVLTPLLMMGPVFYNSMINVSIQVSILVLEVMAAATFVIACCALEPFMIMLSIIIQILSDILCTVVLPILMVNYAQNIDLTNYPKVSERWYLAISLILSLPNIYCLICSYKFILYKKHTRLSYHSHPFNHF</sequence>
<feature type="transmembrane region" description="Helical" evidence="1">
    <location>
        <begin position="82"/>
        <end position="105"/>
    </location>
</feature>
<dbReference type="EMBL" id="BTSX01000002">
    <property type="protein sequence ID" value="GMS86250.1"/>
    <property type="molecule type" value="Genomic_DNA"/>
</dbReference>
<feature type="transmembrane region" description="Helical" evidence="1">
    <location>
        <begin position="125"/>
        <end position="148"/>
    </location>
</feature>
<gene>
    <name evidence="2" type="ORF">PENTCL1PPCAC_8425</name>
</gene>
<evidence type="ECO:0000256" key="1">
    <source>
        <dbReference type="SAM" id="Phobius"/>
    </source>
</evidence>